<protein>
    <recommendedName>
        <fullName evidence="5">Arylsulfotransferase</fullName>
    </recommendedName>
</protein>
<dbReference type="InterPro" id="IPR053143">
    <property type="entry name" value="Arylsulfate_ST"/>
</dbReference>
<dbReference type="SUPFAM" id="SSF50998">
    <property type="entry name" value="Quinoprotein alcohol dehydrogenase-like"/>
    <property type="match status" value="1"/>
</dbReference>
<sequence length="629" mass="69415">MLTPTLVFCFVWLFCLLRQSAAQEYQLFHSRPELVPPILQVDVLKEGATPGYIFVAPHHIGRSGAAIYDNHGHLIWTSLSSMGGGNMHSFKVCRYKGKDHLCFFRGESWSTFYAGDVHIYSNELVPVATVKSQNGRPPIDMHECNLVDDGRSMIVDIYQVERYDLSQYGITEGEGWIRDGLFQKIDVETGELLFEWSALDHVNPSESYVPVGSTSGAAGGNGLDAGGAWDFLHLNAVDQTPEGDYIISCRHTQTIYKISGKDGHIIWRLGGKKSDFKLQSGVLFGYQHHVRWRWSNATTEIITLFDNAYDGFHKSALRSSGKMIKLEYDTTPPRASLMSVFYGPKDMDLAATQGSVQLLGEHKDVTKANVFLGWGQQPYVTEHLPTGEIVFQAKINASGANIYRSYKFNFTSNPIDNPALYTYALSASAPITMFYMSWNGATEVAQWRMYGRQSCDAEWTNLGTVNKTGFETSFNAPGHWSFGMVEALDKNGKSLRKSADNGVRTFVPSPLLAQNCDQSGCKNAKGRGEATAEMSNVVRGGCPVTPKKAPTRAQGLLQRLSFMGARSSLGGLLVFAAWLVGIVLGGAGCYLYFCTGFFKSRSASHTLIPQSDPDFEPGPAMVEMPMITK</sequence>
<feature type="transmembrane region" description="Helical" evidence="1">
    <location>
        <begin position="569"/>
        <end position="593"/>
    </location>
</feature>
<keyword evidence="1" id="KW-0812">Transmembrane</keyword>
<dbReference type="InterPro" id="IPR039535">
    <property type="entry name" value="ASST-like"/>
</dbReference>
<evidence type="ECO:0000313" key="4">
    <source>
        <dbReference type="Proteomes" id="UP001161757"/>
    </source>
</evidence>
<evidence type="ECO:0000313" key="3">
    <source>
        <dbReference type="EMBL" id="KAJ8994700.1"/>
    </source>
</evidence>
<dbReference type="Proteomes" id="UP001161757">
    <property type="component" value="Unassembled WGS sequence"/>
</dbReference>
<proteinExistence type="predicted"/>
<dbReference type="PANTHER" id="PTHR35340">
    <property type="entry name" value="PQQ ENZYME REPEAT PROTEIN-RELATED"/>
    <property type="match status" value="1"/>
</dbReference>
<dbReference type="InterPro" id="IPR011047">
    <property type="entry name" value="Quinoprotein_ADH-like_sf"/>
</dbReference>
<dbReference type="PANTHER" id="PTHR35340:SF9">
    <property type="entry name" value="ASST-DOMAIN-CONTAINING PROTEIN"/>
    <property type="match status" value="1"/>
</dbReference>
<keyword evidence="2" id="KW-0732">Signal</keyword>
<dbReference type="Pfam" id="PF14269">
    <property type="entry name" value="Arylsulfotran_2"/>
    <property type="match status" value="1"/>
</dbReference>
<name>A0AAN6EZM6_EXODE</name>
<comment type="caution">
    <text evidence="3">The sequence shown here is derived from an EMBL/GenBank/DDBJ whole genome shotgun (WGS) entry which is preliminary data.</text>
</comment>
<gene>
    <name evidence="3" type="ORF">HRR80_001403</name>
</gene>
<reference evidence="3" key="1">
    <citation type="submission" date="2023-01" db="EMBL/GenBank/DDBJ databases">
        <title>Exophiala dermititidis isolated from Cystic Fibrosis Patient.</title>
        <authorList>
            <person name="Kurbessoian T."/>
            <person name="Crocker A."/>
            <person name="Murante D."/>
            <person name="Hogan D.A."/>
            <person name="Stajich J.E."/>
        </authorList>
    </citation>
    <scope>NUCLEOTIDE SEQUENCE</scope>
    <source>
        <strain evidence="3">Ex8</strain>
    </source>
</reference>
<accession>A0AAN6EZM6</accession>
<keyword evidence="1" id="KW-1133">Transmembrane helix</keyword>
<dbReference type="AlphaFoldDB" id="A0AAN6EZM6"/>
<dbReference type="EMBL" id="JAJGCB010000002">
    <property type="protein sequence ID" value="KAJ8994700.1"/>
    <property type="molecule type" value="Genomic_DNA"/>
</dbReference>
<keyword evidence="1" id="KW-0472">Membrane</keyword>
<feature type="signal peptide" evidence="2">
    <location>
        <begin position="1"/>
        <end position="22"/>
    </location>
</feature>
<evidence type="ECO:0008006" key="5">
    <source>
        <dbReference type="Google" id="ProtNLM"/>
    </source>
</evidence>
<evidence type="ECO:0000256" key="2">
    <source>
        <dbReference type="SAM" id="SignalP"/>
    </source>
</evidence>
<evidence type="ECO:0000256" key="1">
    <source>
        <dbReference type="SAM" id="Phobius"/>
    </source>
</evidence>
<organism evidence="3 4">
    <name type="scientific">Exophiala dermatitidis</name>
    <name type="common">Black yeast-like fungus</name>
    <name type="synonym">Wangiella dermatitidis</name>
    <dbReference type="NCBI Taxonomy" id="5970"/>
    <lineage>
        <taxon>Eukaryota</taxon>
        <taxon>Fungi</taxon>
        <taxon>Dikarya</taxon>
        <taxon>Ascomycota</taxon>
        <taxon>Pezizomycotina</taxon>
        <taxon>Eurotiomycetes</taxon>
        <taxon>Chaetothyriomycetidae</taxon>
        <taxon>Chaetothyriales</taxon>
        <taxon>Herpotrichiellaceae</taxon>
        <taxon>Exophiala</taxon>
    </lineage>
</organism>
<feature type="chain" id="PRO_5042982764" description="Arylsulfotransferase" evidence="2">
    <location>
        <begin position="23"/>
        <end position="629"/>
    </location>
</feature>